<proteinExistence type="predicted"/>
<evidence type="ECO:0000313" key="2">
    <source>
        <dbReference type="EMBL" id="GAH28157.1"/>
    </source>
</evidence>
<organism evidence="2">
    <name type="scientific">marine sediment metagenome</name>
    <dbReference type="NCBI Taxonomy" id="412755"/>
    <lineage>
        <taxon>unclassified sequences</taxon>
        <taxon>metagenomes</taxon>
        <taxon>ecological metagenomes</taxon>
    </lineage>
</organism>
<dbReference type="SUPFAM" id="SSF117916">
    <property type="entry name" value="Fe-S cluster assembly (FSCA) domain-like"/>
    <property type="match status" value="1"/>
</dbReference>
<dbReference type="Pfam" id="PF01106">
    <property type="entry name" value="NifU"/>
    <property type="match status" value="1"/>
</dbReference>
<dbReference type="InterPro" id="IPR034904">
    <property type="entry name" value="FSCA_dom_sf"/>
</dbReference>
<feature type="domain" description="NIF system FeS cluster assembly NifU C-terminal" evidence="1">
    <location>
        <begin position="5"/>
        <end position="71"/>
    </location>
</feature>
<name>X1E6G8_9ZZZZ</name>
<dbReference type="GO" id="GO:0005506">
    <property type="term" value="F:iron ion binding"/>
    <property type="evidence" value="ECO:0007669"/>
    <property type="project" value="InterPro"/>
</dbReference>
<evidence type="ECO:0000259" key="1">
    <source>
        <dbReference type="Pfam" id="PF01106"/>
    </source>
</evidence>
<protein>
    <recommendedName>
        <fullName evidence="1">NIF system FeS cluster assembly NifU C-terminal domain-containing protein</fullName>
    </recommendedName>
</protein>
<comment type="caution">
    <text evidence="2">The sequence shown here is derived from an EMBL/GenBank/DDBJ whole genome shotgun (WGS) entry which is preliminary data.</text>
</comment>
<gene>
    <name evidence="2" type="ORF">S03H2_00703</name>
</gene>
<dbReference type="Gene3D" id="3.30.300.130">
    <property type="entry name" value="Fe-S cluster assembly (FSCA)"/>
    <property type="match status" value="1"/>
</dbReference>
<sequence>MREKVERALTEIRPSLQAHGGDVELIEVTEEGIVKVKLTGACIGCPMATLTLKDGIEETLKKEVPEIKRVEAV</sequence>
<dbReference type="GO" id="GO:0016226">
    <property type="term" value="P:iron-sulfur cluster assembly"/>
    <property type="evidence" value="ECO:0007669"/>
    <property type="project" value="InterPro"/>
</dbReference>
<dbReference type="PANTHER" id="PTHR11178:SF51">
    <property type="entry name" value="FE_S BIOGENESIS PROTEIN NFUA"/>
    <property type="match status" value="1"/>
</dbReference>
<dbReference type="InterPro" id="IPR001075">
    <property type="entry name" value="NIF_FeS_clus_asmbl_NifU_C"/>
</dbReference>
<dbReference type="PANTHER" id="PTHR11178">
    <property type="entry name" value="IRON-SULFUR CLUSTER SCAFFOLD PROTEIN NFU-RELATED"/>
    <property type="match status" value="1"/>
</dbReference>
<reference evidence="2" key="1">
    <citation type="journal article" date="2014" name="Front. Microbiol.">
        <title>High frequency of phylogenetically diverse reductive dehalogenase-homologous genes in deep subseafloor sedimentary metagenomes.</title>
        <authorList>
            <person name="Kawai M."/>
            <person name="Futagami T."/>
            <person name="Toyoda A."/>
            <person name="Takaki Y."/>
            <person name="Nishi S."/>
            <person name="Hori S."/>
            <person name="Arai W."/>
            <person name="Tsubouchi T."/>
            <person name="Morono Y."/>
            <person name="Uchiyama I."/>
            <person name="Ito T."/>
            <person name="Fujiyama A."/>
            <person name="Inagaki F."/>
            <person name="Takami H."/>
        </authorList>
    </citation>
    <scope>NUCLEOTIDE SEQUENCE</scope>
    <source>
        <strain evidence="2">Expedition CK06-06</strain>
    </source>
</reference>
<dbReference type="GO" id="GO:0051536">
    <property type="term" value="F:iron-sulfur cluster binding"/>
    <property type="evidence" value="ECO:0007669"/>
    <property type="project" value="InterPro"/>
</dbReference>
<dbReference type="EMBL" id="BARU01000161">
    <property type="protein sequence ID" value="GAH28157.1"/>
    <property type="molecule type" value="Genomic_DNA"/>
</dbReference>
<dbReference type="AlphaFoldDB" id="X1E6G8"/>
<accession>X1E6G8</accession>